<dbReference type="Pfam" id="PF05096">
    <property type="entry name" value="Glu_cyclase_2"/>
    <property type="match status" value="1"/>
</dbReference>
<evidence type="ECO:0000313" key="2">
    <source>
        <dbReference type="EMBL" id="QQD17194.1"/>
    </source>
</evidence>
<feature type="chain" id="PRO_5032877913" evidence="1">
    <location>
        <begin position="22"/>
        <end position="289"/>
    </location>
</feature>
<reference evidence="2 3" key="1">
    <citation type="submission" date="2020-12" db="EMBL/GenBank/DDBJ databases">
        <authorList>
            <person name="Shan Y."/>
        </authorList>
    </citation>
    <scope>NUCLEOTIDE SEQUENCE [LARGE SCALE GENOMIC DNA]</scope>
    <source>
        <strain evidence="3">csc3.9</strain>
    </source>
</reference>
<evidence type="ECO:0000313" key="3">
    <source>
        <dbReference type="Proteomes" id="UP000596063"/>
    </source>
</evidence>
<keyword evidence="1" id="KW-0732">Signal</keyword>
<evidence type="ECO:0000256" key="1">
    <source>
        <dbReference type="SAM" id="SignalP"/>
    </source>
</evidence>
<dbReference type="SUPFAM" id="SSF50969">
    <property type="entry name" value="YVTN repeat-like/Quinoprotein amine dehydrogenase"/>
    <property type="match status" value="1"/>
</dbReference>
<feature type="signal peptide" evidence="1">
    <location>
        <begin position="1"/>
        <end position="21"/>
    </location>
</feature>
<dbReference type="RefSeq" id="WP_198568696.1">
    <property type="nucleotide sequence ID" value="NZ_CP066167.1"/>
</dbReference>
<dbReference type="Proteomes" id="UP000596063">
    <property type="component" value="Chromosome"/>
</dbReference>
<dbReference type="KEGG" id="snan:I6N98_12575"/>
<dbReference type="GO" id="GO:0016603">
    <property type="term" value="F:glutaminyl-peptide cyclotransferase activity"/>
    <property type="evidence" value="ECO:0007669"/>
    <property type="project" value="InterPro"/>
</dbReference>
<accession>A0A7T4QYV4</accession>
<proteinExistence type="predicted"/>
<keyword evidence="3" id="KW-1185">Reference proteome</keyword>
<dbReference type="AlphaFoldDB" id="A0A7T4QYV4"/>
<protein>
    <submittedName>
        <fullName evidence="2">Glutaminyl-peptide cyclotransferase</fullName>
    </submittedName>
</protein>
<gene>
    <name evidence="2" type="ORF">I6N98_12575</name>
</gene>
<sequence length="289" mass="31785">MLHVVFVAMVALLPLSGFAQAATSPTLTQAPKLDYHVVARYPHNPAFFTQGLELYKGRLFETSGLYGRSRVLSYPFPPPESTPAFGLKGVALPERLFAEGLTLYRDRLYVLTWRAGLGLVLDAESFALLSRFRYAGEGWGLCYNSSLGEGGSMVMSNGTATLQWLAPDDLKVKRKIVVRDGGQPVDKLNELECLGDVILANRWQHNDIVIIHSRSGQVLARLDLSELVPEGLNPQAVLNGIAYDHDSDNWLVTGKLWPHIYRIQFQLPVTETPVAGVNAPTTTPSQGVL</sequence>
<dbReference type="PANTHER" id="PTHR31270">
    <property type="entry name" value="GLUTAMINYL-PEPTIDE CYCLOTRANSFERASE"/>
    <property type="match status" value="1"/>
</dbReference>
<dbReference type="InterPro" id="IPR007788">
    <property type="entry name" value="QCT"/>
</dbReference>
<dbReference type="PANTHER" id="PTHR31270:SF1">
    <property type="entry name" value="GLUTAMINYL-PEPTIDE CYCLOTRANSFERASE"/>
    <property type="match status" value="1"/>
</dbReference>
<dbReference type="InterPro" id="IPR011044">
    <property type="entry name" value="Quino_amine_DH_bsu"/>
</dbReference>
<dbReference type="EMBL" id="CP066167">
    <property type="protein sequence ID" value="QQD17194.1"/>
    <property type="molecule type" value="Genomic_DNA"/>
</dbReference>
<organism evidence="2 3">
    <name type="scientific">Spongiibacter nanhainus</name>
    <dbReference type="NCBI Taxonomy" id="2794344"/>
    <lineage>
        <taxon>Bacteria</taxon>
        <taxon>Pseudomonadati</taxon>
        <taxon>Pseudomonadota</taxon>
        <taxon>Gammaproteobacteria</taxon>
        <taxon>Cellvibrionales</taxon>
        <taxon>Spongiibacteraceae</taxon>
        <taxon>Spongiibacter</taxon>
    </lineage>
</organism>
<keyword evidence="2" id="KW-0808">Transferase</keyword>
<name>A0A7T4QYV4_9GAMM</name>